<feature type="domain" description="NodB homology" evidence="6">
    <location>
        <begin position="613"/>
        <end position="822"/>
    </location>
</feature>
<dbReference type="InterPro" id="IPR001701">
    <property type="entry name" value="Glyco_hydro_9"/>
</dbReference>
<comment type="similarity">
    <text evidence="1">Belongs to the glycosyl hydrolase 9 (cellulase E) family.</text>
</comment>
<dbReference type="CDD" id="cd02850">
    <property type="entry name" value="E_set_Cellulase_N"/>
    <property type="match status" value="1"/>
</dbReference>
<dbReference type="SUPFAM" id="SSF48208">
    <property type="entry name" value="Six-hairpin glycosidases"/>
    <property type="match status" value="1"/>
</dbReference>
<dbReference type="GO" id="GO:0008810">
    <property type="term" value="F:cellulase activity"/>
    <property type="evidence" value="ECO:0007669"/>
    <property type="project" value="InterPro"/>
</dbReference>
<protein>
    <submittedName>
        <fullName evidence="7">Peptidoglycan/xylan/chitin deacetylase (PgdA/CDA1 family)</fullName>
    </submittedName>
</protein>
<dbReference type="InterPro" id="IPR012341">
    <property type="entry name" value="6hp_glycosidase-like_sf"/>
</dbReference>
<reference evidence="7 8" key="1">
    <citation type="submission" date="2019-03" db="EMBL/GenBank/DDBJ databases">
        <title>Freshwater and sediment microbial communities from various areas in North America, analyzing microbe dynamics in response to fracking.</title>
        <authorList>
            <person name="Lamendella R."/>
        </authorList>
    </citation>
    <scope>NUCLEOTIDE SEQUENCE [LARGE SCALE GENOMIC DNA]</scope>
    <source>
        <strain evidence="7 8">114D</strain>
    </source>
</reference>
<name>A0A4R6H0N8_9BACT</name>
<gene>
    <name evidence="7" type="ORF">DET52_105222</name>
</gene>
<organism evidence="7 8">
    <name type="scientific">Sunxiuqinia elliptica</name>
    <dbReference type="NCBI Taxonomy" id="655355"/>
    <lineage>
        <taxon>Bacteria</taxon>
        <taxon>Pseudomonadati</taxon>
        <taxon>Bacteroidota</taxon>
        <taxon>Bacteroidia</taxon>
        <taxon>Marinilabiliales</taxon>
        <taxon>Prolixibacteraceae</taxon>
        <taxon>Sunxiuqinia</taxon>
    </lineage>
</organism>
<evidence type="ECO:0000256" key="2">
    <source>
        <dbReference type="ARBA" id="ARBA00022801"/>
    </source>
</evidence>
<keyword evidence="2" id="KW-0378">Hydrolase</keyword>
<keyword evidence="4" id="KW-0326">Glycosidase</keyword>
<evidence type="ECO:0000256" key="5">
    <source>
        <dbReference type="ARBA" id="ARBA00023326"/>
    </source>
</evidence>
<evidence type="ECO:0000256" key="3">
    <source>
        <dbReference type="ARBA" id="ARBA00023277"/>
    </source>
</evidence>
<dbReference type="PROSITE" id="PS51677">
    <property type="entry name" value="NODB"/>
    <property type="match status" value="1"/>
</dbReference>
<dbReference type="InterPro" id="IPR004197">
    <property type="entry name" value="Cellulase_Ig-like"/>
</dbReference>
<comment type="caution">
    <text evidence="7">The sequence shown here is derived from an EMBL/GenBank/DDBJ whole genome shotgun (WGS) entry which is preliminary data.</text>
</comment>
<dbReference type="GO" id="GO:0016810">
    <property type="term" value="F:hydrolase activity, acting on carbon-nitrogen (but not peptide) bonds"/>
    <property type="evidence" value="ECO:0007669"/>
    <property type="project" value="InterPro"/>
</dbReference>
<accession>A0A4R6H0N8</accession>
<evidence type="ECO:0000256" key="1">
    <source>
        <dbReference type="ARBA" id="ARBA00007072"/>
    </source>
</evidence>
<proteinExistence type="inferred from homology"/>
<dbReference type="Pfam" id="PF00759">
    <property type="entry name" value="Glyco_hydro_9"/>
    <property type="match status" value="1"/>
</dbReference>
<dbReference type="SUPFAM" id="SSF81296">
    <property type="entry name" value="E set domains"/>
    <property type="match status" value="1"/>
</dbReference>
<keyword evidence="3" id="KW-0119">Carbohydrate metabolism</keyword>
<keyword evidence="5" id="KW-0624">Polysaccharide degradation</keyword>
<dbReference type="InterPro" id="IPR014756">
    <property type="entry name" value="Ig_E-set"/>
</dbReference>
<dbReference type="InterPro" id="IPR011330">
    <property type="entry name" value="Glyco_hydro/deAcase_b/a-brl"/>
</dbReference>
<dbReference type="CDD" id="cd10917">
    <property type="entry name" value="CE4_NodB_like_6s_7s"/>
    <property type="match status" value="1"/>
</dbReference>
<evidence type="ECO:0000313" key="7">
    <source>
        <dbReference type="EMBL" id="TDO01364.1"/>
    </source>
</evidence>
<dbReference type="Pfam" id="PF02927">
    <property type="entry name" value="CelD_N"/>
    <property type="match status" value="1"/>
</dbReference>
<dbReference type="InterPro" id="IPR008928">
    <property type="entry name" value="6-hairpin_glycosidase_sf"/>
</dbReference>
<dbReference type="PANTHER" id="PTHR22298">
    <property type="entry name" value="ENDO-1,4-BETA-GLUCANASE"/>
    <property type="match status" value="1"/>
</dbReference>
<evidence type="ECO:0000313" key="8">
    <source>
        <dbReference type="Proteomes" id="UP000294848"/>
    </source>
</evidence>
<dbReference type="InterPro" id="IPR002509">
    <property type="entry name" value="NODB_dom"/>
</dbReference>
<dbReference type="Gene3D" id="1.50.10.10">
    <property type="match status" value="1"/>
</dbReference>
<dbReference type="Pfam" id="PF01522">
    <property type="entry name" value="Polysacc_deac_1"/>
    <property type="match status" value="1"/>
</dbReference>
<dbReference type="GO" id="GO:0000272">
    <property type="term" value="P:polysaccharide catabolic process"/>
    <property type="evidence" value="ECO:0007669"/>
    <property type="project" value="UniProtKB-KW"/>
</dbReference>
<dbReference type="OrthoDB" id="9808897at2"/>
<evidence type="ECO:0000256" key="4">
    <source>
        <dbReference type="ARBA" id="ARBA00023295"/>
    </source>
</evidence>
<evidence type="ECO:0000259" key="6">
    <source>
        <dbReference type="PROSITE" id="PS51677"/>
    </source>
</evidence>
<dbReference type="SUPFAM" id="SSF88713">
    <property type="entry name" value="Glycoside hydrolase/deacetylase"/>
    <property type="match status" value="1"/>
</dbReference>
<dbReference type="AlphaFoldDB" id="A0A4R6H0N8"/>
<dbReference type="EMBL" id="SNWI01000005">
    <property type="protein sequence ID" value="TDO01364.1"/>
    <property type="molecule type" value="Genomic_DNA"/>
</dbReference>
<dbReference type="RefSeq" id="WP_133465271.1">
    <property type="nucleotide sequence ID" value="NZ_SNWI01000005.1"/>
</dbReference>
<dbReference type="Gene3D" id="2.60.40.10">
    <property type="entry name" value="Immunoglobulins"/>
    <property type="match status" value="1"/>
</dbReference>
<dbReference type="Gene3D" id="3.20.20.370">
    <property type="entry name" value="Glycoside hydrolase/deacetylase"/>
    <property type="match status" value="1"/>
</dbReference>
<dbReference type="InterPro" id="IPR013783">
    <property type="entry name" value="Ig-like_fold"/>
</dbReference>
<sequence length="825" mass="92214">MKYPTFFLYTLLIFLLPTALRAESVIRINQLGYLPGASKTAVFLSDSPINLAQFELYNSLTNEKVFDAKPAAADASIWGKKAAFRLDFSSFTQTGGYYLKAGTSQSPSFRIDHNVYDGTADFILNYMRQQRCGFNPYLKDSCHLHDGIIVDHPTRSGEHIDVTGGWHDASDYLQYVTTSANATYQMLFAYHQNPTAFGDGYQANGLPGKNGIPDILDEARWGLEWLLKMNPAKNEMYNQIADDRDHRGYRLPNKDTVSYGLGKSRPVYFVTGKPQGLGSHKNRSTGVASTAAKYASAFALGAKLFQANDPGFASTLSSKALDAWEFAQSDPGVCQTACVVSPYFYEEGNYLDDMELAAASLQEMTGKESFSKQASYWGNLEPVSPWMELHRARHYQYYPFVNLGHAWLAQSSNPQTSEQFKAFLKQGLEDLKRYAGDDPFLIGVPFVWCSNNFVVAAATQARLYRQITGDTSFLKMEAALTDWLLGCNPWGTSMICGLPAGGDYPAKPHSSITVELGETTNGGLVDGPVYQHIYNSLRGIQLLEADEYANYQGGKAVYHDDIGDYSSNEPTMDGTASLSFLLSSLETEGQQQADKLPIKDSEGALIRMNPSNKEVYLIFSAHDLNNGGKTILNTLNKHQTQASFFFTGDFYAQPSNKQLIRKLIAAGHYLGAHSDKHLLYADWTKRDSLLVRRTQFEADLKSNYQKMKGWGIEASAAPFFLPPYEWYNQAVTDWAHQMGLKLINFTPGIRTNADYTTPNMPNYRSSEQIIKELKSFEKEDPHGLNGAIVLIHLGAEDKRPDKLFDRLDEILIFLNEKGYKPSRLR</sequence>
<dbReference type="Proteomes" id="UP000294848">
    <property type="component" value="Unassembled WGS sequence"/>
</dbReference>